<dbReference type="InterPro" id="IPR043502">
    <property type="entry name" value="DNA/RNA_pol_sf"/>
</dbReference>
<evidence type="ECO:0000313" key="2">
    <source>
        <dbReference type="EMBL" id="TDD96853.1"/>
    </source>
</evidence>
<protein>
    <submittedName>
        <fullName evidence="2">Group II intron reverse transcriptase/maturase</fullName>
        <ecNumber evidence="2">2.7.7.49</ecNumber>
    </submittedName>
</protein>
<name>A0A4R5CEZ0_9ACTN</name>
<organism evidence="2 3">
    <name type="scientific">Actinomadura rubrisoli</name>
    <dbReference type="NCBI Taxonomy" id="2530368"/>
    <lineage>
        <taxon>Bacteria</taxon>
        <taxon>Bacillati</taxon>
        <taxon>Actinomycetota</taxon>
        <taxon>Actinomycetes</taxon>
        <taxon>Streptosporangiales</taxon>
        <taxon>Thermomonosporaceae</taxon>
        <taxon>Actinomadura</taxon>
    </lineage>
</organism>
<dbReference type="GO" id="GO:0003964">
    <property type="term" value="F:RNA-directed DNA polymerase activity"/>
    <property type="evidence" value="ECO:0007669"/>
    <property type="project" value="UniProtKB-KW"/>
</dbReference>
<dbReference type="InterPro" id="IPR051083">
    <property type="entry name" value="GrpII_Intron_Splice-Mob/Def"/>
</dbReference>
<feature type="domain" description="Reverse transcriptase" evidence="1">
    <location>
        <begin position="94"/>
        <end position="343"/>
    </location>
</feature>
<dbReference type="InterPro" id="IPR000477">
    <property type="entry name" value="RT_dom"/>
</dbReference>
<dbReference type="PANTHER" id="PTHR34047:SF8">
    <property type="entry name" value="PROTEIN YKFC"/>
    <property type="match status" value="1"/>
</dbReference>
<dbReference type="Pfam" id="PF00078">
    <property type="entry name" value="RVT_1"/>
    <property type="match status" value="1"/>
</dbReference>
<reference evidence="2 3" key="1">
    <citation type="submission" date="2019-03" db="EMBL/GenBank/DDBJ databases">
        <title>Draft genome sequences of novel Actinobacteria.</title>
        <authorList>
            <person name="Sahin N."/>
            <person name="Ay H."/>
            <person name="Saygin H."/>
        </authorList>
    </citation>
    <scope>NUCLEOTIDE SEQUENCE [LARGE SCALE GENOMIC DNA]</scope>
    <source>
        <strain evidence="2 3">H3C3</strain>
    </source>
</reference>
<sequence length="485" mass="55591">MSGETAVNTGVPWPGLYSAEQRVLKIQTKLHRWAGEDPQRRFCDLFNLVADPAFLRVAWDRVRHNTGARSAGVDGMSARYVEQTVGVEVFLAGIRERLRAGTFRPRPVRERMIPKPGSGKYRRLGIPTVRDRIVQAALKSVLEPIFEQDFRPCSYGFRPRRRAQDAIAEIHYFGSRSYEWVLEADIKACFDEISHSALMGRVRTRIGDKSVLALVKSFLKAGILTELGSEEHSRAGTPQGGILSPLLANIALSVLDDFACTVWHNTMATPSQRAHRRQTGRPKWRPVRYADDFVIMVAGTEAHARQLRQQVAEVLSTMGLRLSEEKTRVVHLDEGFDFLGFRIQRHRKRGTQKRHVYTYPSRASVQRIVAKIRALTHRTAQPNLRILLGRLNSLVGGWCNYFKYGVSKKVFSYLRSFMWQRVAQWIRKRCQHLGWKTIRNRYMNGGWEITSQGVTLFNPASVTVRRYRYRAQRIPTPWSHATHAA</sequence>
<proteinExistence type="predicted"/>
<keyword evidence="2" id="KW-0695">RNA-directed DNA polymerase</keyword>
<evidence type="ECO:0000259" key="1">
    <source>
        <dbReference type="PROSITE" id="PS50878"/>
    </source>
</evidence>
<keyword evidence="2" id="KW-0808">Transferase</keyword>
<dbReference type="NCBIfam" id="TIGR04416">
    <property type="entry name" value="group_II_RT_mat"/>
    <property type="match status" value="1"/>
</dbReference>
<dbReference type="InterPro" id="IPR030931">
    <property type="entry name" value="Group_II_RT_mat"/>
</dbReference>
<gene>
    <name evidence="2" type="primary">ltrA</name>
    <name evidence="2" type="ORF">E1298_02410</name>
</gene>
<dbReference type="EMBL" id="SMKU01000004">
    <property type="protein sequence ID" value="TDD96853.1"/>
    <property type="molecule type" value="Genomic_DNA"/>
</dbReference>
<keyword evidence="2" id="KW-0548">Nucleotidyltransferase</keyword>
<keyword evidence="3" id="KW-1185">Reference proteome</keyword>
<dbReference type="EC" id="2.7.7.49" evidence="2"/>
<dbReference type="Proteomes" id="UP000294513">
    <property type="component" value="Unassembled WGS sequence"/>
</dbReference>
<comment type="caution">
    <text evidence="2">The sequence shown here is derived from an EMBL/GenBank/DDBJ whole genome shotgun (WGS) entry which is preliminary data.</text>
</comment>
<dbReference type="PANTHER" id="PTHR34047">
    <property type="entry name" value="NUCLEAR INTRON MATURASE 1, MITOCHONDRIAL-RELATED"/>
    <property type="match status" value="1"/>
</dbReference>
<accession>A0A4R5CEZ0</accession>
<dbReference type="InterPro" id="IPR013597">
    <property type="entry name" value="Mat_intron_G2"/>
</dbReference>
<evidence type="ECO:0000313" key="3">
    <source>
        <dbReference type="Proteomes" id="UP000294513"/>
    </source>
</evidence>
<dbReference type="PROSITE" id="PS50878">
    <property type="entry name" value="RT_POL"/>
    <property type="match status" value="1"/>
</dbReference>
<dbReference type="SUPFAM" id="SSF56672">
    <property type="entry name" value="DNA/RNA polymerases"/>
    <property type="match status" value="1"/>
</dbReference>
<dbReference type="Pfam" id="PF08388">
    <property type="entry name" value="GIIM"/>
    <property type="match status" value="1"/>
</dbReference>
<dbReference type="CDD" id="cd01651">
    <property type="entry name" value="RT_G2_intron"/>
    <property type="match status" value="1"/>
</dbReference>
<dbReference type="OrthoDB" id="1550386at2"/>
<dbReference type="AlphaFoldDB" id="A0A4R5CEZ0"/>